<evidence type="ECO:0000259" key="1">
    <source>
        <dbReference type="Pfam" id="PF06985"/>
    </source>
</evidence>
<organism evidence="2 3">
    <name type="scientific">Clohesyomyces aquaticus</name>
    <dbReference type="NCBI Taxonomy" id="1231657"/>
    <lineage>
        <taxon>Eukaryota</taxon>
        <taxon>Fungi</taxon>
        <taxon>Dikarya</taxon>
        <taxon>Ascomycota</taxon>
        <taxon>Pezizomycotina</taxon>
        <taxon>Dothideomycetes</taxon>
        <taxon>Pleosporomycetidae</taxon>
        <taxon>Pleosporales</taxon>
        <taxon>Lindgomycetaceae</taxon>
        <taxon>Clohesyomyces</taxon>
    </lineage>
</organism>
<dbReference type="EMBL" id="MCFA01000010">
    <property type="protein sequence ID" value="ORY17778.1"/>
    <property type="molecule type" value="Genomic_DNA"/>
</dbReference>
<dbReference type="InterPro" id="IPR010730">
    <property type="entry name" value="HET"/>
</dbReference>
<name>A0A1Y2A5I7_9PLEO</name>
<dbReference type="STRING" id="1231657.A0A1Y2A5I7"/>
<proteinExistence type="predicted"/>
<keyword evidence="3" id="KW-1185">Reference proteome</keyword>
<feature type="non-terminal residue" evidence="2">
    <location>
        <position position="69"/>
    </location>
</feature>
<comment type="caution">
    <text evidence="2">The sequence shown here is derived from an EMBL/GenBank/DDBJ whole genome shotgun (WGS) entry which is preliminary data.</text>
</comment>
<dbReference type="OrthoDB" id="3563405at2759"/>
<dbReference type="Proteomes" id="UP000193144">
    <property type="component" value="Unassembled WGS sequence"/>
</dbReference>
<dbReference type="AlphaFoldDB" id="A0A1Y2A5I7"/>
<gene>
    <name evidence="2" type="ORF">BCR34DRAFT_462651</name>
</gene>
<dbReference type="Pfam" id="PF06985">
    <property type="entry name" value="HET"/>
    <property type="match status" value="1"/>
</dbReference>
<protein>
    <recommendedName>
        <fullName evidence="1">Heterokaryon incompatibility domain-containing protein</fullName>
    </recommendedName>
</protein>
<reference evidence="2 3" key="1">
    <citation type="submission" date="2016-07" db="EMBL/GenBank/DDBJ databases">
        <title>Pervasive Adenine N6-methylation of Active Genes in Fungi.</title>
        <authorList>
            <consortium name="DOE Joint Genome Institute"/>
            <person name="Mondo S.J."/>
            <person name="Dannebaum R.O."/>
            <person name="Kuo R.C."/>
            <person name="Labutti K."/>
            <person name="Haridas S."/>
            <person name="Kuo A."/>
            <person name="Salamov A."/>
            <person name="Ahrendt S.R."/>
            <person name="Lipzen A."/>
            <person name="Sullivan W."/>
            <person name="Andreopoulos W.B."/>
            <person name="Clum A."/>
            <person name="Lindquist E."/>
            <person name="Daum C."/>
            <person name="Ramamoorthy G.K."/>
            <person name="Gryganskyi A."/>
            <person name="Culley D."/>
            <person name="Magnuson J.K."/>
            <person name="James T.Y."/>
            <person name="O'Malley M.A."/>
            <person name="Stajich J.E."/>
            <person name="Spatafora J.W."/>
            <person name="Visel A."/>
            <person name="Grigoriev I.V."/>
        </authorList>
    </citation>
    <scope>NUCLEOTIDE SEQUENCE [LARGE SCALE GENOMIC DNA]</scope>
    <source>
        <strain evidence="2 3">CBS 115471</strain>
    </source>
</reference>
<feature type="domain" description="Heterokaryon incompatibility" evidence="1">
    <location>
        <begin position="10"/>
        <end position="61"/>
    </location>
</feature>
<evidence type="ECO:0000313" key="3">
    <source>
        <dbReference type="Proteomes" id="UP000193144"/>
    </source>
</evidence>
<accession>A0A1Y2A5I7</accession>
<sequence>LRSDNLGAMKVEIPILELPRTFRDAFDVTTRLGYEYIWINPLYILQGNEDDRKKEAARMGDTMRLPFSI</sequence>
<evidence type="ECO:0000313" key="2">
    <source>
        <dbReference type="EMBL" id="ORY17778.1"/>
    </source>
</evidence>
<feature type="non-terminal residue" evidence="2">
    <location>
        <position position="1"/>
    </location>
</feature>